<dbReference type="SUPFAM" id="SSF56563">
    <property type="entry name" value="Major capsid protein gp5"/>
    <property type="match status" value="1"/>
</dbReference>
<dbReference type="Pfam" id="PF05065">
    <property type="entry name" value="Phage_capsid"/>
    <property type="match status" value="1"/>
</dbReference>
<evidence type="ECO:0000256" key="6">
    <source>
        <dbReference type="SAM" id="MobiDB-lite"/>
    </source>
</evidence>
<feature type="compositionally biased region" description="Low complexity" evidence="6">
    <location>
        <begin position="166"/>
        <end position="185"/>
    </location>
</feature>
<keyword evidence="3" id="KW-0378">Hydrolase</keyword>
<feature type="region of interest" description="Disordered" evidence="6">
    <location>
        <begin position="165"/>
        <end position="185"/>
    </location>
</feature>
<evidence type="ECO:0000256" key="5">
    <source>
        <dbReference type="ARBA" id="ARBA00023045"/>
    </source>
</evidence>
<keyword evidence="1" id="KW-1188">Viral release from host cell</keyword>
<evidence type="ECO:0000256" key="2">
    <source>
        <dbReference type="ARBA" id="ARBA00022670"/>
    </source>
</evidence>
<evidence type="ECO:0000256" key="1">
    <source>
        <dbReference type="ARBA" id="ARBA00022612"/>
    </source>
</evidence>
<evidence type="ECO:0000256" key="3">
    <source>
        <dbReference type="ARBA" id="ARBA00022801"/>
    </source>
</evidence>
<feature type="domain" description="Phage capsid-like C-terminal" evidence="8">
    <location>
        <begin position="251"/>
        <end position="505"/>
    </location>
</feature>
<keyword evidence="5" id="KW-1273">Viral capsid maturation</keyword>
<dbReference type="EMBL" id="LR796721">
    <property type="protein sequence ID" value="CAB4161826.1"/>
    <property type="molecule type" value="Genomic_DNA"/>
</dbReference>
<dbReference type="GO" id="GO:0046797">
    <property type="term" value="P:viral procapsid maturation"/>
    <property type="evidence" value="ECO:0007669"/>
    <property type="project" value="UniProtKB-KW"/>
</dbReference>
<protein>
    <submittedName>
        <fullName evidence="9">Prohead protease</fullName>
    </submittedName>
</protein>
<dbReference type="InterPro" id="IPR054613">
    <property type="entry name" value="Peptidase_S78_dom"/>
</dbReference>
<dbReference type="InterPro" id="IPR054612">
    <property type="entry name" value="Phage_capsid-like_C"/>
</dbReference>
<name>A0A6J5NW68_9CAUD</name>
<evidence type="ECO:0000313" key="9">
    <source>
        <dbReference type="EMBL" id="CAB4161826.1"/>
    </source>
</evidence>
<gene>
    <name evidence="9" type="ORF">UFOVP790_23</name>
</gene>
<keyword evidence="2 9" id="KW-0645">Protease</keyword>
<keyword evidence="4" id="KW-0118">Viral capsid assembly</keyword>
<dbReference type="Pfam" id="PF04586">
    <property type="entry name" value="Peptidase_S78"/>
    <property type="match status" value="1"/>
</dbReference>
<dbReference type="GO" id="GO:0006508">
    <property type="term" value="P:proteolysis"/>
    <property type="evidence" value="ECO:0007669"/>
    <property type="project" value="UniProtKB-KW"/>
</dbReference>
<sequence length="525" mass="54802">MNDLTFFTLEASELTASMDTREISGKIVPMGTGEIGNTSAGAVIFEPDSIEIPDAKSVRLLAQHDIKQPLGRASSFEIREGDGIYATFKLSRSSKATDYLLMAQEGLVTGLSVGVEVKSSKPKDGVLHVTSSVLREVSAVTEPAFKSAQITSIAAEETAKAEVEVAETNQPTESETATVEETTSAVEATPTVEAAAVEAARPAVTAMAYTKPRIEVTAGKYVENTIRASLGDESARQYIAAADNTTDNAGLVPTRQLSEIINPLGTTIRPSIDAISRGVLPDAGMTFEIPRITAMPTVAVAAEDAAFSDTDQNANFLSVSVAKYAGQQTFSVELLDRTSPAFFDELVRNMAAAYAKSTNAAVNAALIAGASLDATTVAAYPTAAELLGIVARGSASVYGATAGLPNPFARNMVVSTGQWSNIMSLNDAGRPIYTASQPMNAGGQVAPTSLTGNVAGLNLYVDPTNAGDGDGTILIVNPDAYTWYESPTYRLRSESTAAGQVTVGYYGFGAIATKVAAGAFKNNKQ</sequence>
<reference evidence="9" key="1">
    <citation type="submission" date="2020-04" db="EMBL/GenBank/DDBJ databases">
        <authorList>
            <person name="Chiriac C."/>
            <person name="Salcher M."/>
            <person name="Ghai R."/>
            <person name="Kavagutti S V."/>
        </authorList>
    </citation>
    <scope>NUCLEOTIDE SEQUENCE</scope>
</reference>
<organism evidence="9">
    <name type="scientific">uncultured Caudovirales phage</name>
    <dbReference type="NCBI Taxonomy" id="2100421"/>
    <lineage>
        <taxon>Viruses</taxon>
        <taxon>Duplodnaviria</taxon>
        <taxon>Heunggongvirae</taxon>
        <taxon>Uroviricota</taxon>
        <taxon>Caudoviricetes</taxon>
        <taxon>Peduoviridae</taxon>
        <taxon>Maltschvirus</taxon>
        <taxon>Maltschvirus maltsch</taxon>
    </lineage>
</organism>
<accession>A0A6J5NW68</accession>
<dbReference type="GO" id="GO:0008233">
    <property type="term" value="F:peptidase activity"/>
    <property type="evidence" value="ECO:0007669"/>
    <property type="project" value="UniProtKB-KW"/>
</dbReference>
<feature type="domain" description="Prohead serine protease" evidence="7">
    <location>
        <begin position="54"/>
        <end position="155"/>
    </location>
</feature>
<evidence type="ECO:0000259" key="8">
    <source>
        <dbReference type="Pfam" id="PF05065"/>
    </source>
</evidence>
<evidence type="ECO:0000256" key="4">
    <source>
        <dbReference type="ARBA" id="ARBA00022950"/>
    </source>
</evidence>
<evidence type="ECO:0000259" key="7">
    <source>
        <dbReference type="Pfam" id="PF04586"/>
    </source>
</evidence>
<proteinExistence type="predicted"/>